<proteinExistence type="predicted"/>
<accession>A0A540WDM2</accession>
<evidence type="ECO:0000313" key="1">
    <source>
        <dbReference type="EMBL" id="TQF07140.1"/>
    </source>
</evidence>
<dbReference type="EMBL" id="VIGB01000003">
    <property type="protein sequence ID" value="TQF07140.1"/>
    <property type="molecule type" value="Genomic_DNA"/>
</dbReference>
<sequence length="83" mass="9215">MERVRSESGDSEAVLLSLERFVVIEEFGRHDYLPLQPDVILSFHGLCLVRADGEWCMGQLGDDGSIICWASYGTELGEAIRGL</sequence>
<reference evidence="1 2" key="1">
    <citation type="submission" date="2019-06" db="EMBL/GenBank/DDBJ databases">
        <title>Description of Kitasatospora acidophila sp. nov. isolated from pine grove soil, and reclassification of Streptomyces novaecaesareae to Kitasatospora novaeceasareae comb. nov.</title>
        <authorList>
            <person name="Kim M.J."/>
        </authorList>
    </citation>
    <scope>NUCLEOTIDE SEQUENCE [LARGE SCALE GENOMIC DNA]</scope>
    <source>
        <strain evidence="1 2">MMS16-CNU292</strain>
    </source>
</reference>
<dbReference type="AlphaFoldDB" id="A0A540WDM2"/>
<evidence type="ECO:0000313" key="2">
    <source>
        <dbReference type="Proteomes" id="UP000319103"/>
    </source>
</evidence>
<dbReference type="OrthoDB" id="4560889at2"/>
<protein>
    <submittedName>
        <fullName evidence="1">Uncharacterized protein</fullName>
    </submittedName>
</protein>
<dbReference type="RefSeq" id="WP_141637544.1">
    <property type="nucleotide sequence ID" value="NZ_VIGB01000003.1"/>
</dbReference>
<dbReference type="Proteomes" id="UP000319103">
    <property type="component" value="Unassembled WGS sequence"/>
</dbReference>
<keyword evidence="2" id="KW-1185">Reference proteome</keyword>
<comment type="caution">
    <text evidence="1">The sequence shown here is derived from an EMBL/GenBank/DDBJ whole genome shotgun (WGS) entry which is preliminary data.</text>
</comment>
<gene>
    <name evidence="1" type="ORF">E6W39_04765</name>
</gene>
<organism evidence="1 2">
    <name type="scientific">Kitasatospora acidiphila</name>
    <dbReference type="NCBI Taxonomy" id="2567942"/>
    <lineage>
        <taxon>Bacteria</taxon>
        <taxon>Bacillati</taxon>
        <taxon>Actinomycetota</taxon>
        <taxon>Actinomycetes</taxon>
        <taxon>Kitasatosporales</taxon>
        <taxon>Streptomycetaceae</taxon>
        <taxon>Kitasatospora</taxon>
    </lineage>
</organism>
<name>A0A540WDM2_9ACTN</name>